<reference evidence="14" key="1">
    <citation type="submission" date="2016-08" db="EMBL/GenBank/DDBJ databases">
        <title>Complete Genome Seqeunce of Paenibacillus sp. nov. IHBB 9852 from high altitute lake of Indian trans-Himalayas.</title>
        <authorList>
            <person name="Kiran S."/>
            <person name="Swarnkar M.K."/>
            <person name="Rana A."/>
            <person name="Tewari R."/>
            <person name="Gulati A."/>
        </authorList>
    </citation>
    <scope>NUCLEOTIDE SEQUENCE [LARGE SCALE GENOMIC DNA]</scope>
    <source>
        <strain evidence="14">IHBB 9852</strain>
    </source>
</reference>
<keyword evidence="3 12" id="KW-0119">Carbohydrate metabolism</keyword>
<evidence type="ECO:0000256" key="8">
    <source>
        <dbReference type="ARBA" id="ARBA00067056"/>
    </source>
</evidence>
<gene>
    <name evidence="12" type="primary">murQ</name>
    <name evidence="15" type="ORF">BBD40_17655</name>
    <name evidence="14" type="ORF">BBD41_17910</name>
</gene>
<name>A0A1B2E325_9BACL</name>
<comment type="pathway">
    <text evidence="5">Amino-sugar metabolism; 1,6-anhydro-N-acetylmuramate degradation.</text>
</comment>
<dbReference type="GO" id="GO:0097367">
    <property type="term" value="F:carbohydrate derivative binding"/>
    <property type="evidence" value="ECO:0007669"/>
    <property type="project" value="InterPro"/>
</dbReference>
<evidence type="ECO:0000313" key="14">
    <source>
        <dbReference type="EMBL" id="ANY74297.1"/>
    </source>
</evidence>
<dbReference type="AlphaFoldDB" id="A0A1B2E325"/>
<dbReference type="PANTHER" id="PTHR10088:SF4">
    <property type="entry name" value="GLUCOKINASE REGULATORY PROTEIN"/>
    <property type="match status" value="1"/>
</dbReference>
<sequence length="305" mass="32768">MTNILSQLTTEQPHEHTQNIDQLSSEEIMTLINNEDSLITDTIRELIPTIAKAADLIVEAFQNGGRLFYVGAGTSGRIGILDASECPPTYGTDPSMVQGLIAGGFRAVKEAIEGAEDSEELGEQDMNEHGINEKDVVIGIAASGRTPYVLGAMRRAKELGAVVIGLCNNYNSPMQQDADFVIEAVVGPEVIMGSTRMKAGTSQKLILNMLTTTAMIRIGKVYKNLMVDLNPSNNKLVHRAKRIITLATGASDEDVEKAYFEAGAHVKTAIVMLLANVNAEEAARLLEGTNGFVRSAINLKAHKGS</sequence>
<dbReference type="PANTHER" id="PTHR10088">
    <property type="entry name" value="GLUCOKINASE REGULATORY PROTEIN"/>
    <property type="match status" value="1"/>
</dbReference>
<dbReference type="InterPro" id="IPR046348">
    <property type="entry name" value="SIS_dom_sf"/>
</dbReference>
<dbReference type="OrthoDB" id="9813395at2"/>
<evidence type="ECO:0000256" key="9">
    <source>
        <dbReference type="ARBA" id="ARBA00070061"/>
    </source>
</evidence>
<dbReference type="CDD" id="cd05007">
    <property type="entry name" value="SIS_Etherase"/>
    <property type="match status" value="1"/>
</dbReference>
<dbReference type="GO" id="GO:0016803">
    <property type="term" value="F:ether hydrolase activity"/>
    <property type="evidence" value="ECO:0007669"/>
    <property type="project" value="TreeGrafter"/>
</dbReference>
<organism evidence="14">
    <name type="scientific">Paenibacillus ihbetae</name>
    <dbReference type="NCBI Taxonomy" id="1870820"/>
    <lineage>
        <taxon>Bacteria</taxon>
        <taxon>Bacillati</taxon>
        <taxon>Bacillota</taxon>
        <taxon>Bacilli</taxon>
        <taxon>Bacillales</taxon>
        <taxon>Paenibacillaceae</taxon>
        <taxon>Paenibacillus</taxon>
    </lineage>
</organism>
<evidence type="ECO:0000256" key="10">
    <source>
        <dbReference type="ARBA" id="ARBA00077905"/>
    </source>
</evidence>
<dbReference type="EMBL" id="CP016809">
    <property type="protein sequence ID" value="ANY74297.1"/>
    <property type="molecule type" value="Genomic_DNA"/>
</dbReference>
<evidence type="ECO:0000256" key="12">
    <source>
        <dbReference type="HAMAP-Rule" id="MF_00068"/>
    </source>
</evidence>
<evidence type="ECO:0000313" key="15">
    <source>
        <dbReference type="EMBL" id="OOC63522.1"/>
    </source>
</evidence>
<dbReference type="EMBL" id="MRVI01000001">
    <property type="protein sequence ID" value="OOC63522.1"/>
    <property type="molecule type" value="Genomic_DNA"/>
</dbReference>
<keyword evidence="2 12" id="KW-0456">Lyase</keyword>
<dbReference type="InterPro" id="IPR001347">
    <property type="entry name" value="SIS_dom"/>
</dbReference>
<comment type="pathway">
    <text evidence="12">Amino-sugar metabolism; N-acetylmuramate degradation.</text>
</comment>
<dbReference type="SUPFAM" id="SSF53697">
    <property type="entry name" value="SIS domain"/>
    <property type="match status" value="1"/>
</dbReference>
<dbReference type="KEGG" id="pib:BBD41_17910"/>
<dbReference type="NCBIfam" id="NF009222">
    <property type="entry name" value="PRK12570.1"/>
    <property type="match status" value="1"/>
</dbReference>
<evidence type="ECO:0000256" key="3">
    <source>
        <dbReference type="ARBA" id="ARBA00023277"/>
    </source>
</evidence>
<evidence type="ECO:0000313" key="16">
    <source>
        <dbReference type="Proteomes" id="UP000189059"/>
    </source>
</evidence>
<comment type="similarity">
    <text evidence="7 12">Belongs to the GCKR-like family. MurNAc-6-P etherase subfamily.</text>
</comment>
<dbReference type="InterPro" id="IPR040190">
    <property type="entry name" value="MURQ/GCKR"/>
</dbReference>
<comment type="miscellaneous">
    <text evidence="12">A lyase-type mechanism (elimination/hydration) is suggested for the cleavage of the lactyl ether bond of MurNAc 6-phosphate, with the formation of an alpha,beta-unsaturated aldehyde intermediate with (E)-stereochemistry, followed by the syn addition of water to give product.</text>
</comment>
<evidence type="ECO:0000256" key="6">
    <source>
        <dbReference type="ARBA" id="ARBA00060672"/>
    </source>
</evidence>
<dbReference type="Gene3D" id="1.10.8.1080">
    <property type="match status" value="1"/>
</dbReference>
<evidence type="ECO:0000256" key="4">
    <source>
        <dbReference type="ARBA" id="ARBA00051747"/>
    </source>
</evidence>
<evidence type="ECO:0000256" key="7">
    <source>
        <dbReference type="ARBA" id="ARBA00061234"/>
    </source>
</evidence>
<comment type="pathway">
    <text evidence="6">Cell wall biogenesis.</text>
</comment>
<dbReference type="Proteomes" id="UP000189059">
    <property type="component" value="Unassembled WGS sequence"/>
</dbReference>
<protein>
    <recommendedName>
        <fullName evidence="9 12">N-acetylmuramic acid 6-phosphate etherase</fullName>
        <shortName evidence="12">MurNAc-6-P etherase</shortName>
        <ecNumber evidence="8 12">4.2.1.126</ecNumber>
    </recommendedName>
    <alternativeName>
        <fullName evidence="11 12">N-acetylmuramic acid 6-phosphate hydrolase</fullName>
    </alternativeName>
    <alternativeName>
        <fullName evidence="10 12">N-acetylmuramic acid 6-phosphate lyase</fullName>
    </alternativeName>
</protein>
<dbReference type="PROSITE" id="PS01272">
    <property type="entry name" value="GCKR"/>
    <property type="match status" value="1"/>
</dbReference>
<dbReference type="RefSeq" id="WP_077568231.1">
    <property type="nucleotide sequence ID" value="NZ_CP016809.1"/>
</dbReference>
<keyword evidence="16" id="KW-1185">Reference proteome</keyword>
<dbReference type="GO" id="GO:0097173">
    <property type="term" value="P:N-acetylmuramic acid catabolic process"/>
    <property type="evidence" value="ECO:0007669"/>
    <property type="project" value="UniProtKB-UniPathway"/>
</dbReference>
<dbReference type="FunFam" id="3.40.50.10490:FF:000014">
    <property type="entry name" value="N-acetylmuramic acid 6-phosphate etherase"/>
    <property type="match status" value="1"/>
</dbReference>
<dbReference type="FunFam" id="1.10.8.1080:FF:000001">
    <property type="entry name" value="N-acetylmuramic acid 6-phosphate etherase"/>
    <property type="match status" value="1"/>
</dbReference>
<dbReference type="UniPathway" id="UPA00342"/>
<evidence type="ECO:0000256" key="2">
    <source>
        <dbReference type="ARBA" id="ARBA00023239"/>
    </source>
</evidence>
<dbReference type="NCBIfam" id="TIGR00274">
    <property type="entry name" value="N-acetylmuramic acid 6-phosphate etherase"/>
    <property type="match status" value="1"/>
</dbReference>
<evidence type="ECO:0000256" key="1">
    <source>
        <dbReference type="ARBA" id="ARBA00011738"/>
    </source>
</evidence>
<feature type="active site" evidence="12">
    <location>
        <position position="116"/>
    </location>
</feature>
<evidence type="ECO:0000256" key="5">
    <source>
        <dbReference type="ARBA" id="ARBA00060595"/>
    </source>
</evidence>
<dbReference type="EC" id="4.2.1.126" evidence="8 12"/>
<dbReference type="GO" id="GO:0009254">
    <property type="term" value="P:peptidoglycan turnover"/>
    <property type="evidence" value="ECO:0007669"/>
    <property type="project" value="TreeGrafter"/>
</dbReference>
<evidence type="ECO:0000256" key="11">
    <source>
        <dbReference type="ARBA" id="ARBA00084049"/>
    </source>
</evidence>
<reference evidence="15 16" key="2">
    <citation type="submission" date="2016-12" db="EMBL/GenBank/DDBJ databases">
        <title>Genome sequencing and description of Paenibacillus sp. nov. from high altitude lake in the Indian Trans- Himalayas.</title>
        <authorList>
            <person name="Kiran S."/>
            <person name="Swarnkar M.K."/>
            <person name="Rana A."/>
            <person name="Tewari R."/>
            <person name="Gulati A."/>
        </authorList>
    </citation>
    <scope>NUCLEOTIDE SEQUENCE [LARGE SCALE GENOMIC DNA]</scope>
    <source>
        <strain evidence="15 16">IHBB 9951</strain>
    </source>
</reference>
<comment type="subunit">
    <text evidence="1 12">Homodimer.</text>
</comment>
<dbReference type="HAMAP" id="MF_00068">
    <property type="entry name" value="MurQ"/>
    <property type="match status" value="1"/>
</dbReference>
<comment type="function">
    <text evidence="12">Specifically catalyzes the cleavage of the D-lactyl ether substituent of MurNAc 6-phosphate, producing GlcNAc 6-phosphate and D-lactate.</text>
</comment>
<dbReference type="Pfam" id="PF22645">
    <property type="entry name" value="GKRP_SIS_N"/>
    <property type="match status" value="1"/>
</dbReference>
<accession>A0A1B2E325</accession>
<feature type="active site" description="Proton donor" evidence="12">
    <location>
        <position position="85"/>
    </location>
</feature>
<dbReference type="InterPro" id="IPR005488">
    <property type="entry name" value="Etherase_MurQ"/>
</dbReference>
<dbReference type="NCBIfam" id="NF003915">
    <property type="entry name" value="PRK05441.1"/>
    <property type="match status" value="1"/>
</dbReference>
<evidence type="ECO:0000259" key="13">
    <source>
        <dbReference type="PROSITE" id="PS51464"/>
    </source>
</evidence>
<dbReference type="PROSITE" id="PS51464">
    <property type="entry name" value="SIS"/>
    <property type="match status" value="1"/>
</dbReference>
<dbReference type="GO" id="GO:0016835">
    <property type="term" value="F:carbon-oxygen lyase activity"/>
    <property type="evidence" value="ECO:0007669"/>
    <property type="project" value="UniProtKB-UniRule"/>
</dbReference>
<dbReference type="Gene3D" id="3.40.50.10490">
    <property type="entry name" value="Glucose-6-phosphate isomerase like protein, domain 1"/>
    <property type="match status" value="1"/>
</dbReference>
<dbReference type="InterPro" id="IPR005486">
    <property type="entry name" value="Glucokinase_regulatory_CS"/>
</dbReference>
<feature type="domain" description="SIS" evidence="13">
    <location>
        <begin position="57"/>
        <end position="220"/>
    </location>
</feature>
<comment type="catalytic activity">
    <reaction evidence="4 12">
        <text>N-acetyl-D-muramate 6-phosphate + H2O = N-acetyl-D-glucosamine 6-phosphate + (R)-lactate</text>
        <dbReference type="Rhea" id="RHEA:26410"/>
        <dbReference type="ChEBI" id="CHEBI:15377"/>
        <dbReference type="ChEBI" id="CHEBI:16004"/>
        <dbReference type="ChEBI" id="CHEBI:57513"/>
        <dbReference type="ChEBI" id="CHEBI:58722"/>
        <dbReference type="EC" id="4.2.1.126"/>
    </reaction>
</comment>
<dbReference type="GO" id="GO:0046348">
    <property type="term" value="P:amino sugar catabolic process"/>
    <property type="evidence" value="ECO:0007669"/>
    <property type="project" value="InterPro"/>
</dbReference>
<proteinExistence type="inferred from homology"/>